<name>A0A2P2Q3G7_RHIMU</name>
<organism evidence="1">
    <name type="scientific">Rhizophora mucronata</name>
    <name type="common">Asiatic mangrove</name>
    <dbReference type="NCBI Taxonomy" id="61149"/>
    <lineage>
        <taxon>Eukaryota</taxon>
        <taxon>Viridiplantae</taxon>
        <taxon>Streptophyta</taxon>
        <taxon>Embryophyta</taxon>
        <taxon>Tracheophyta</taxon>
        <taxon>Spermatophyta</taxon>
        <taxon>Magnoliopsida</taxon>
        <taxon>eudicotyledons</taxon>
        <taxon>Gunneridae</taxon>
        <taxon>Pentapetalae</taxon>
        <taxon>rosids</taxon>
        <taxon>fabids</taxon>
        <taxon>Malpighiales</taxon>
        <taxon>Rhizophoraceae</taxon>
        <taxon>Rhizophora</taxon>
    </lineage>
</organism>
<reference evidence="1" key="1">
    <citation type="submission" date="2018-02" db="EMBL/GenBank/DDBJ databases">
        <title>Rhizophora mucronata_Transcriptome.</title>
        <authorList>
            <person name="Meera S.P."/>
            <person name="Sreeshan A."/>
            <person name="Augustine A."/>
        </authorList>
    </citation>
    <scope>NUCLEOTIDE SEQUENCE</scope>
    <source>
        <tissue evidence="1">Leaf</tissue>
    </source>
</reference>
<dbReference type="EMBL" id="GGEC01081062">
    <property type="protein sequence ID" value="MBX61546.1"/>
    <property type="molecule type" value="Transcribed_RNA"/>
</dbReference>
<proteinExistence type="predicted"/>
<sequence>MLMWEVVLSNVRGKCLTICLMGLWYRGTR</sequence>
<dbReference type="AlphaFoldDB" id="A0A2P2Q3G7"/>
<evidence type="ECO:0000313" key="1">
    <source>
        <dbReference type="EMBL" id="MBX61546.1"/>
    </source>
</evidence>
<protein>
    <submittedName>
        <fullName evidence="1">Uncharacterized protein</fullName>
    </submittedName>
</protein>
<accession>A0A2P2Q3G7</accession>